<evidence type="ECO:0000313" key="3">
    <source>
        <dbReference type="Proteomes" id="UP000006889"/>
    </source>
</evidence>
<keyword evidence="3" id="KW-1185">Reference proteome</keyword>
<dbReference type="Gene3D" id="1.10.3210.10">
    <property type="entry name" value="Hypothetical protein af1432"/>
    <property type="match status" value="1"/>
</dbReference>
<evidence type="ECO:0000259" key="1">
    <source>
        <dbReference type="PROSITE" id="PS51832"/>
    </source>
</evidence>
<dbReference type="EMBL" id="CP002216">
    <property type="protein sequence ID" value="ADQ04003.1"/>
    <property type="molecule type" value="Genomic_DNA"/>
</dbReference>
<organism evidence="2 3">
    <name type="scientific">Caldicellulosiruptor owensensis (strain ATCC 700167 / DSM 13100 / OL)</name>
    <dbReference type="NCBI Taxonomy" id="632518"/>
    <lineage>
        <taxon>Bacteria</taxon>
        <taxon>Bacillati</taxon>
        <taxon>Bacillota</taxon>
        <taxon>Bacillota incertae sedis</taxon>
        <taxon>Caldicellulosiruptorales</taxon>
        <taxon>Caldicellulosiruptoraceae</taxon>
        <taxon>Caldicellulosiruptor</taxon>
    </lineage>
</organism>
<dbReference type="PANTHER" id="PTHR43155:SF2">
    <property type="entry name" value="CYCLIC DI-GMP PHOSPHODIESTERASE PA4108"/>
    <property type="match status" value="1"/>
</dbReference>
<name>E4Q3W8_CALOW</name>
<dbReference type="PANTHER" id="PTHR43155">
    <property type="entry name" value="CYCLIC DI-GMP PHOSPHODIESTERASE PA4108-RELATED"/>
    <property type="match status" value="1"/>
</dbReference>
<dbReference type="STRING" id="632518.Calow_0417"/>
<dbReference type="RefSeq" id="WP_013411414.1">
    <property type="nucleotide sequence ID" value="NC_014657.1"/>
</dbReference>
<dbReference type="eggNOG" id="COG2206">
    <property type="taxonomic scope" value="Bacteria"/>
</dbReference>
<dbReference type="CDD" id="cd00077">
    <property type="entry name" value="HDc"/>
    <property type="match status" value="1"/>
</dbReference>
<gene>
    <name evidence="2" type="ordered locus">Calow_0417</name>
</gene>
<reference key="1">
    <citation type="submission" date="2010-09" db="EMBL/GenBank/DDBJ databases">
        <title>Complete sequence of Caldicellulosiruptor owensensis OL.</title>
        <authorList>
            <consortium name="US DOE Joint Genome Institute"/>
            <person name="Lucas S."/>
            <person name="Copeland A."/>
            <person name="Lapidus A."/>
            <person name="Cheng J.-F."/>
            <person name="Bruce D."/>
            <person name="Goodwin L."/>
            <person name="Pitluck S."/>
            <person name="Davenport K."/>
            <person name="Detter J.C."/>
            <person name="Han C."/>
            <person name="Tapia R."/>
            <person name="Land M."/>
            <person name="Hauser L."/>
            <person name="Chang Y.-J."/>
            <person name="Jeffries C."/>
            <person name="Kyrpides N."/>
            <person name="Ivanova N."/>
            <person name="Mikhailova N."/>
            <person name="Blumer-Schuette S.E."/>
            <person name="Kelly R.M."/>
            <person name="Woyke T."/>
        </authorList>
    </citation>
    <scope>NUCLEOTIDE SEQUENCE</scope>
    <source>
        <strain>OL</strain>
    </source>
</reference>
<sequence length="370" mass="42245">MRFVDIDHLEEGMIVGKDIVDLNGNILLRAGVVLNDFYIERLKEKKFNGIYIEDEISKEIIPSELIPPLLKLKMIKTLQLIAEKEISSDVSVKEVKEIIIEIVEELTRTDAYLNIIELKSLDEYLYSHSVNTTLISLLIGIEMGLNKYDLYNLGMSALLHDIGKKFIDQKILNKPGKLTEEEFEKVKMHPILGYKYAKELGFSLLVCSGIIDHHEKYNGEGYPNNKKEKQISLYGRIISVADVYDALISTRTYRKAFPPHEAFECIISQVGTHFDSEVVNGFIHRVFPYPVGTIVQLSNGMVGIVVRNHRSFPLRPDVKVLKIKDEFVDEPYLLELTKNLNITILSSLNDFTNEKSNSIADTKEKNKLIL</sequence>
<dbReference type="PROSITE" id="PS51832">
    <property type="entry name" value="HD_GYP"/>
    <property type="match status" value="1"/>
</dbReference>
<dbReference type="SUPFAM" id="SSF109604">
    <property type="entry name" value="HD-domain/PDEase-like"/>
    <property type="match status" value="1"/>
</dbReference>
<dbReference type="InterPro" id="IPR037522">
    <property type="entry name" value="HD_GYP_dom"/>
</dbReference>
<proteinExistence type="predicted"/>
<dbReference type="Pfam" id="PF13487">
    <property type="entry name" value="HD_5"/>
    <property type="match status" value="1"/>
</dbReference>
<evidence type="ECO:0000313" key="2">
    <source>
        <dbReference type="EMBL" id="ADQ04003.1"/>
    </source>
</evidence>
<dbReference type="SMART" id="SM00471">
    <property type="entry name" value="HDc"/>
    <property type="match status" value="1"/>
</dbReference>
<accession>E4Q3W8</accession>
<protein>
    <submittedName>
        <fullName evidence="2">Metal dependent phosphohydrolase</fullName>
    </submittedName>
</protein>
<dbReference type="GO" id="GO:0016787">
    <property type="term" value="F:hydrolase activity"/>
    <property type="evidence" value="ECO:0007669"/>
    <property type="project" value="UniProtKB-KW"/>
</dbReference>
<feature type="domain" description="HD-GYP" evidence="1">
    <location>
        <begin position="103"/>
        <end position="298"/>
    </location>
</feature>
<dbReference type="HOGENOM" id="CLU_000445_92_1_9"/>
<dbReference type="AlphaFoldDB" id="E4Q3W8"/>
<dbReference type="InterPro" id="IPR003607">
    <property type="entry name" value="HD/PDEase_dom"/>
</dbReference>
<dbReference type="Proteomes" id="UP000006889">
    <property type="component" value="Chromosome"/>
</dbReference>
<keyword evidence="2" id="KW-0378">Hydrolase</keyword>
<reference evidence="2 3" key="2">
    <citation type="journal article" date="2011" name="J. Bacteriol.">
        <title>Complete genome sequences for the anaerobic, extremely thermophilic plant biomass-degrading bacteria Caldicellulosiruptor hydrothermalis, Caldicellulosiruptor kristjanssonii, Caldicellulosiruptor kronotskyensis, Caldicellulosiruptor owensenis, and Caldicellulosiruptor lactoaceticus.</title>
        <authorList>
            <person name="Blumer-Schuette S.E."/>
            <person name="Ozdemir I."/>
            <person name="Mistry D."/>
            <person name="Lucas S."/>
            <person name="Lapidus A."/>
            <person name="Cheng J.F."/>
            <person name="Goodwin L.A."/>
            <person name="Pitluck S."/>
            <person name="Land M.L."/>
            <person name="Hauser L.J."/>
            <person name="Woyke T."/>
            <person name="Mikhailova N."/>
            <person name="Pati A."/>
            <person name="Kyrpides N.C."/>
            <person name="Ivanova N."/>
            <person name="Detter J.C."/>
            <person name="Walston-Davenport K."/>
            <person name="Han S."/>
            <person name="Adams M.W."/>
            <person name="Kelly R.M."/>
        </authorList>
    </citation>
    <scope>NUCLEOTIDE SEQUENCE [LARGE SCALE GENOMIC DNA]</scope>
    <source>
        <strain evidence="3">ATCC 700167 / DSM 13100 / OL</strain>
    </source>
</reference>
<dbReference type="OrthoDB" id="10822at2"/>
<dbReference type="KEGG" id="cow:Calow_0417"/>